<dbReference type="RefSeq" id="WP_075527940.1">
    <property type="nucleotide sequence ID" value="NZ_CP017560.1"/>
</dbReference>
<sequence length="163" mass="18494">MNFQPFTGTVTNIQNFGSSVNGEDQGCTLLFTVDGNRDEIVNFVVTPHTYFVENETIKRGDRITGFYDADAPVPFIYPPQYEAWVIAKATNEYFVKVDYFNHELLSQDGSLRLNIGPQTEILLENAQQFRGRIANRYLIVLYGPTTRSIPAQTTPYQVIVLCI</sequence>
<dbReference type="Proteomes" id="UP000185746">
    <property type="component" value="Chromosome"/>
</dbReference>
<keyword evidence="2" id="KW-1185">Reference proteome</keyword>
<proteinExistence type="predicted"/>
<evidence type="ECO:0000313" key="2">
    <source>
        <dbReference type="Proteomes" id="UP000185746"/>
    </source>
</evidence>
<dbReference type="KEGG" id="surl:BI350_09800"/>
<accession>A0A1D8JGI3</accession>
<dbReference type="EMBL" id="CP017560">
    <property type="protein sequence ID" value="AOV07798.1"/>
    <property type="molecule type" value="Genomic_DNA"/>
</dbReference>
<gene>
    <name evidence="1" type="ORF">BI350_09800</name>
</gene>
<reference evidence="1 2" key="1">
    <citation type="submission" date="2016-09" db="EMBL/GenBank/DDBJ databases">
        <title>Complete genome sequence of the Lysinibacillus sphaericus LMG 22257, a specie of Bacillus with ureolytic activity that can effectively biodeposit calcium carbonate.</title>
        <authorList>
            <person name="Yan W."/>
        </authorList>
    </citation>
    <scope>NUCLEOTIDE SEQUENCE [LARGE SCALE GENOMIC DNA]</scope>
    <source>
        <strain evidence="1 2">LMG 22257</strain>
    </source>
</reference>
<organism evidence="1 2">
    <name type="scientific">Sporosarcina ureilytica</name>
    <dbReference type="NCBI Taxonomy" id="298596"/>
    <lineage>
        <taxon>Bacteria</taxon>
        <taxon>Bacillati</taxon>
        <taxon>Bacillota</taxon>
        <taxon>Bacilli</taxon>
        <taxon>Bacillales</taxon>
        <taxon>Caryophanaceae</taxon>
        <taxon>Sporosarcina</taxon>
    </lineage>
</organism>
<dbReference type="AlphaFoldDB" id="A0A1D8JGI3"/>
<name>A0A1D8JGI3_9BACL</name>
<evidence type="ECO:0000313" key="1">
    <source>
        <dbReference type="EMBL" id="AOV07798.1"/>
    </source>
</evidence>
<protein>
    <submittedName>
        <fullName evidence="1">Uncharacterized protein</fullName>
    </submittedName>
</protein>